<dbReference type="CDD" id="cd08065">
    <property type="entry name" value="MPN_eIF3h"/>
    <property type="match status" value="1"/>
</dbReference>
<dbReference type="GO" id="GO:0003743">
    <property type="term" value="F:translation initiation factor activity"/>
    <property type="evidence" value="ECO:0007669"/>
    <property type="project" value="UniProtKB-UniRule"/>
</dbReference>
<protein>
    <recommendedName>
        <fullName evidence="5">Eukaryotic translation initiation factor 3 subunit H</fullName>
        <shortName evidence="5">eIF3h</shortName>
    </recommendedName>
</protein>
<dbReference type="GO" id="GO:0008237">
    <property type="term" value="F:metallopeptidase activity"/>
    <property type="evidence" value="ECO:0007669"/>
    <property type="project" value="InterPro"/>
</dbReference>
<feature type="domain" description="MPN" evidence="6">
    <location>
        <begin position="9"/>
        <end position="142"/>
    </location>
</feature>
<sequence length="324" mass="37277">MDKLQINHIQCDASVFLKMAKHCHEESQTSLDLPQGAILGMLDGTRLEITHCFPYPNNMTESSDDEEYQWAMMRRLRVVNVDMFHVGWYQSASNTKFLTETLLESQFNYQTCISESVVIVYDSDRSIRGVMPLKAYRLSEQAIKMYKEGAQTFKALQELGVGFEKLVVEIPIHIKSSSLTNILLLDMYETLPQEKGSQYLDLGTVGVLEKQIRGMMSRTDDLIQETVKFNRYQYSCVRQEHEKQRQLNYLSLENSARVAQGQKALSGDDIKNQFREISPPPRRISLILSEQINFISKEINQICSQSIAKLILTEPLQTSKEEKK</sequence>
<dbReference type="InterPro" id="IPR000555">
    <property type="entry name" value="JAMM/MPN+_dom"/>
</dbReference>
<organism evidence="7 8">
    <name type="scientific">Clunio marinus</name>
    <dbReference type="NCBI Taxonomy" id="568069"/>
    <lineage>
        <taxon>Eukaryota</taxon>
        <taxon>Metazoa</taxon>
        <taxon>Ecdysozoa</taxon>
        <taxon>Arthropoda</taxon>
        <taxon>Hexapoda</taxon>
        <taxon>Insecta</taxon>
        <taxon>Pterygota</taxon>
        <taxon>Neoptera</taxon>
        <taxon>Endopterygota</taxon>
        <taxon>Diptera</taxon>
        <taxon>Nematocera</taxon>
        <taxon>Chironomoidea</taxon>
        <taxon>Chironomidae</taxon>
        <taxon>Clunio</taxon>
    </lineage>
</organism>
<keyword evidence="3 5" id="KW-0648">Protein biosynthesis</keyword>
<gene>
    <name evidence="7" type="ORF">CLUMA_CG018129</name>
</gene>
<comment type="function">
    <text evidence="5">Component of the eukaryotic translation initiation factor 3 (eIF-3) complex, which is involved in protein synthesis of a specialized repertoire of mRNAs and, together with other initiation factors, stimulates binding of mRNA and methionyl-tRNAi to the 40S ribosome. The eIF-3 complex specifically targets and initiates translation of a subset of mRNAs involved in cell proliferation.</text>
</comment>
<reference evidence="7 8" key="1">
    <citation type="submission" date="2015-04" db="EMBL/GenBank/DDBJ databases">
        <authorList>
            <person name="Syromyatnikov M.Y."/>
            <person name="Popov V.N."/>
        </authorList>
    </citation>
    <scope>NUCLEOTIDE SEQUENCE [LARGE SCALE GENOMIC DNA]</scope>
</reference>
<dbReference type="InterPro" id="IPR027524">
    <property type="entry name" value="eIF3h"/>
</dbReference>
<evidence type="ECO:0000256" key="5">
    <source>
        <dbReference type="HAMAP-Rule" id="MF_03007"/>
    </source>
</evidence>
<keyword evidence="2 5" id="KW-0396">Initiation factor</keyword>
<dbReference type="GO" id="GO:0005852">
    <property type="term" value="C:eukaryotic translation initiation factor 3 complex"/>
    <property type="evidence" value="ECO:0007669"/>
    <property type="project" value="UniProtKB-UniRule"/>
</dbReference>
<dbReference type="HAMAP" id="MF_03007">
    <property type="entry name" value="eIF3h"/>
    <property type="match status" value="1"/>
</dbReference>
<comment type="subcellular location">
    <subcellularLocation>
        <location evidence="5">Cytoplasm</location>
    </subcellularLocation>
</comment>
<keyword evidence="8" id="KW-1185">Reference proteome</keyword>
<dbReference type="PROSITE" id="PS50249">
    <property type="entry name" value="MPN"/>
    <property type="match status" value="1"/>
</dbReference>
<dbReference type="Pfam" id="PF01398">
    <property type="entry name" value="JAB"/>
    <property type="match status" value="1"/>
</dbReference>
<keyword evidence="1 5" id="KW-0963">Cytoplasm</keyword>
<dbReference type="InterPro" id="IPR037518">
    <property type="entry name" value="MPN"/>
</dbReference>
<evidence type="ECO:0000313" key="7">
    <source>
        <dbReference type="EMBL" id="CRL05499.1"/>
    </source>
</evidence>
<dbReference type="PANTHER" id="PTHR10410">
    <property type="entry name" value="EUKARYOTIC TRANSLATION INITIATION FACTOR 3 -RELATED"/>
    <property type="match status" value="1"/>
</dbReference>
<evidence type="ECO:0000256" key="3">
    <source>
        <dbReference type="ARBA" id="ARBA00022917"/>
    </source>
</evidence>
<name>A0A1J1IYZ3_9DIPT</name>
<dbReference type="SMART" id="SM00232">
    <property type="entry name" value="JAB_MPN"/>
    <property type="match status" value="1"/>
</dbReference>
<accession>A0A1J1IYZ3</accession>
<evidence type="ECO:0000313" key="8">
    <source>
        <dbReference type="Proteomes" id="UP000183832"/>
    </source>
</evidence>
<evidence type="ECO:0000256" key="2">
    <source>
        <dbReference type="ARBA" id="ARBA00022540"/>
    </source>
</evidence>
<dbReference type="GO" id="GO:0016282">
    <property type="term" value="C:eukaryotic 43S preinitiation complex"/>
    <property type="evidence" value="ECO:0007669"/>
    <property type="project" value="UniProtKB-UniRule"/>
</dbReference>
<evidence type="ECO:0000256" key="4">
    <source>
        <dbReference type="ARBA" id="ARBA00047068"/>
    </source>
</evidence>
<evidence type="ECO:0000259" key="6">
    <source>
        <dbReference type="PROSITE" id="PS50249"/>
    </source>
</evidence>
<dbReference type="AlphaFoldDB" id="A0A1J1IYZ3"/>
<dbReference type="Proteomes" id="UP000183832">
    <property type="component" value="Unassembled WGS sequence"/>
</dbReference>
<evidence type="ECO:0000256" key="1">
    <source>
        <dbReference type="ARBA" id="ARBA00022490"/>
    </source>
</evidence>
<dbReference type="EMBL" id="CVRI01000064">
    <property type="protein sequence ID" value="CRL05499.1"/>
    <property type="molecule type" value="Genomic_DNA"/>
</dbReference>
<dbReference type="STRING" id="568069.A0A1J1IYZ3"/>
<comment type="subunit">
    <text evidence="4">Component of the eukaryotic translation initiation factor 3 (eIF-3) complex. The eIF-3 complex interacts with pix. Interacts with mxt.</text>
</comment>
<comment type="similarity">
    <text evidence="5">Belongs to the eIF-3 subunit H family.</text>
</comment>
<dbReference type="OrthoDB" id="7791411at2759"/>
<dbReference type="InterPro" id="IPR050242">
    <property type="entry name" value="JAMM_MPN+_peptidase_M67A"/>
</dbReference>
<dbReference type="GO" id="GO:0001732">
    <property type="term" value="P:formation of cytoplasmic translation initiation complex"/>
    <property type="evidence" value="ECO:0007669"/>
    <property type="project" value="UniProtKB-UniRule"/>
</dbReference>
<proteinExistence type="inferred from homology"/>
<dbReference type="GO" id="GO:0033290">
    <property type="term" value="C:eukaryotic 48S preinitiation complex"/>
    <property type="evidence" value="ECO:0007669"/>
    <property type="project" value="UniProtKB-UniRule"/>
</dbReference>
<dbReference type="InterPro" id="IPR045810">
    <property type="entry name" value="eIF3h_C"/>
</dbReference>
<dbReference type="Pfam" id="PF19445">
    <property type="entry name" value="eIF3h_C"/>
    <property type="match status" value="1"/>
</dbReference>
<dbReference type="Gene3D" id="3.40.140.10">
    <property type="entry name" value="Cytidine Deaminase, domain 2"/>
    <property type="match status" value="1"/>
</dbReference>